<feature type="domain" description="TerB N-terminal" evidence="3">
    <location>
        <begin position="62"/>
        <end position="264"/>
    </location>
</feature>
<reference evidence="5 6" key="1">
    <citation type="submission" date="2017-12" db="EMBL/GenBank/DDBJ databases">
        <authorList>
            <person name="Hurst M.R.H."/>
        </authorList>
    </citation>
    <scope>NUCLEOTIDE SEQUENCE [LARGE SCALE GENOMIC DNA]</scope>
    <source>
        <strain evidence="5 6">SY-3-19</strain>
    </source>
</reference>
<proteinExistence type="predicted"/>
<feature type="domain" description="Co-chaperone DjlA N-terminal" evidence="2">
    <location>
        <begin position="475"/>
        <end position="583"/>
    </location>
</feature>
<evidence type="ECO:0000259" key="3">
    <source>
        <dbReference type="Pfam" id="PF13208"/>
    </source>
</evidence>
<dbReference type="InterPro" id="IPR007791">
    <property type="entry name" value="DjlA_N"/>
</dbReference>
<organism evidence="5 6">
    <name type="scientific">Hyphococcus luteus</name>
    <dbReference type="NCBI Taxonomy" id="2058213"/>
    <lineage>
        <taxon>Bacteria</taxon>
        <taxon>Pseudomonadati</taxon>
        <taxon>Pseudomonadota</taxon>
        <taxon>Alphaproteobacteria</taxon>
        <taxon>Parvularculales</taxon>
        <taxon>Parvularculaceae</taxon>
        <taxon>Hyphococcus</taxon>
    </lineage>
</organism>
<dbReference type="CDD" id="cd07176">
    <property type="entry name" value="terB"/>
    <property type="match status" value="1"/>
</dbReference>
<sequence length="748" mass="81787">MWWLLIIAGVALFFFFNGRKKPAASQNLSSAAAPRTVTPTQSKGATPPRKQAPKGRPMEWVPKGDTVIIQGVRIDGGMIYVGERNRPGDSDRPQNALVNPSLSASGTARDPGGDSMPYWPSYSEIEPRARRTYLEWLASGRNDPEIGIGYVFLYFYGLEYRLFFEQADAEFNEILAEVKRLLSIYGGNNSFRSYAERLLEAAGFLATKLDQRPPVEPPRSSLFEMPYDVRAYLGRKILDGENLDADDALLWMVSSPAVQLRTPAIRCFDELRALWNVRFGKRFPNGIKVKPPKKKLSLDYRAASGRFNASISGKGDDLPDIGALTAPVNKLNGLLAECTSELDVYSRLIGRSPEAKGTIDAAALLPADLMDAPSANPLKEIASAIAARLSEKKSGWMPVKSLLESIELEVPTTGKIPAATLNKLGAVLDKLGLGFEPDRRLGSMPPAPDDIIVLFEAKGGVIDADSDPYRAAKTVTEICALAAGADGEIAQEEIEHIKSEILSVPGLSVDERQRLFAYAKALCRNAPRHQPILRKLSKADETTRKTIARSAVDAVLADGRVEAAEVKYIEQLFRSLGFPAEDAYASLHRGAAGSDEPIAVRPATPESGARVPPPPGMAIEKPTAIDRQKIERITKETAQVAGLLSEIFASEDEEIIQPRSRAADNISLRFEGLDSQHGELLSFLLEKGEQSRLTFESEARRLQLLPDGAIETINEWGFDVVGEPVLDAADNICIVSDLVEEIQTLEKR</sequence>
<accession>A0A2S7K9M7</accession>
<comment type="caution">
    <text evidence="5">The sequence shown here is derived from an EMBL/GenBank/DDBJ whole genome shotgun (WGS) entry which is preliminary data.</text>
</comment>
<dbReference type="InterPro" id="IPR025266">
    <property type="entry name" value="TerB_N"/>
</dbReference>
<dbReference type="OrthoDB" id="227636at2"/>
<dbReference type="Proteomes" id="UP000239504">
    <property type="component" value="Unassembled WGS sequence"/>
</dbReference>
<evidence type="ECO:0000256" key="1">
    <source>
        <dbReference type="SAM" id="MobiDB-lite"/>
    </source>
</evidence>
<name>A0A2S7K9M7_9PROT</name>
<feature type="compositionally biased region" description="Polar residues" evidence="1">
    <location>
        <begin position="96"/>
        <end position="106"/>
    </location>
</feature>
<evidence type="ECO:0000259" key="4">
    <source>
        <dbReference type="Pfam" id="PF15615"/>
    </source>
</evidence>
<dbReference type="AlphaFoldDB" id="A0A2S7K9M7"/>
<feature type="region of interest" description="Disordered" evidence="1">
    <location>
        <begin position="83"/>
        <end position="119"/>
    </location>
</feature>
<dbReference type="EMBL" id="PJCH01000003">
    <property type="protein sequence ID" value="PQA89224.1"/>
    <property type="molecule type" value="Genomic_DNA"/>
</dbReference>
<protein>
    <recommendedName>
        <fullName evidence="7">Tellurite resistance protein TerB</fullName>
    </recommendedName>
</protein>
<evidence type="ECO:0000313" key="6">
    <source>
        <dbReference type="Proteomes" id="UP000239504"/>
    </source>
</evidence>
<feature type="domain" description="TerB-C" evidence="4">
    <location>
        <begin position="621"/>
        <end position="742"/>
    </location>
</feature>
<dbReference type="Pfam" id="PF13208">
    <property type="entry name" value="TerB_N"/>
    <property type="match status" value="1"/>
</dbReference>
<gene>
    <name evidence="5" type="ORF">CW354_04615</name>
</gene>
<feature type="compositionally biased region" description="Basic and acidic residues" evidence="1">
    <location>
        <begin position="83"/>
        <end position="92"/>
    </location>
</feature>
<evidence type="ECO:0000313" key="5">
    <source>
        <dbReference type="EMBL" id="PQA89224.1"/>
    </source>
</evidence>
<dbReference type="InterPro" id="IPR028932">
    <property type="entry name" value="TerB-C"/>
</dbReference>
<feature type="region of interest" description="Disordered" evidence="1">
    <location>
        <begin position="25"/>
        <end position="60"/>
    </location>
</feature>
<keyword evidence="6" id="KW-1185">Reference proteome</keyword>
<feature type="region of interest" description="Disordered" evidence="1">
    <location>
        <begin position="595"/>
        <end position="620"/>
    </location>
</feature>
<evidence type="ECO:0008006" key="7">
    <source>
        <dbReference type="Google" id="ProtNLM"/>
    </source>
</evidence>
<dbReference type="Pfam" id="PF15615">
    <property type="entry name" value="TerB_C"/>
    <property type="match status" value="1"/>
</dbReference>
<dbReference type="Gene3D" id="1.10.3680.10">
    <property type="entry name" value="TerB-like"/>
    <property type="match status" value="1"/>
</dbReference>
<dbReference type="Pfam" id="PF05099">
    <property type="entry name" value="TerB"/>
    <property type="match status" value="1"/>
</dbReference>
<dbReference type="SUPFAM" id="SSF158682">
    <property type="entry name" value="TerB-like"/>
    <property type="match status" value="1"/>
</dbReference>
<evidence type="ECO:0000259" key="2">
    <source>
        <dbReference type="Pfam" id="PF05099"/>
    </source>
</evidence>
<dbReference type="InterPro" id="IPR029024">
    <property type="entry name" value="TerB-like"/>
</dbReference>